<evidence type="ECO:0000313" key="5">
    <source>
        <dbReference type="EMBL" id="VFJ60022.1"/>
    </source>
</evidence>
<reference evidence="5" key="1">
    <citation type="submission" date="2019-02" db="EMBL/GenBank/DDBJ databases">
        <authorList>
            <person name="Gruber-Vodicka R. H."/>
            <person name="Seah K. B. B."/>
        </authorList>
    </citation>
    <scope>NUCLEOTIDE SEQUENCE</scope>
    <source>
        <strain evidence="5">BECK_DK161</strain>
        <strain evidence="6">BECK_DK47</strain>
    </source>
</reference>
<dbReference type="InterPro" id="IPR039429">
    <property type="entry name" value="SHMT-like_dom"/>
</dbReference>
<feature type="compositionally biased region" description="Gly residues" evidence="3">
    <location>
        <begin position="442"/>
        <end position="451"/>
    </location>
</feature>
<dbReference type="GO" id="GO:0033806">
    <property type="term" value="F:fluorothreonine transaldolase activity"/>
    <property type="evidence" value="ECO:0007669"/>
    <property type="project" value="InterPro"/>
</dbReference>
<dbReference type="Pfam" id="PF00464">
    <property type="entry name" value="SHMT"/>
    <property type="match status" value="1"/>
</dbReference>
<gene>
    <name evidence="6" type="ORF">BECKDK2373B_GA0170837_12253</name>
    <name evidence="5" type="ORF">BECKDK2373C_GA0170839_10773</name>
</gene>
<dbReference type="InterPro" id="IPR015421">
    <property type="entry name" value="PyrdxlP-dep_Trfase_major"/>
</dbReference>
<dbReference type="SUPFAM" id="SSF53383">
    <property type="entry name" value="PLP-dependent transferases"/>
    <property type="match status" value="1"/>
</dbReference>
<dbReference type="NCBIfam" id="TIGR04506">
    <property type="entry name" value="F_threo_transal"/>
    <property type="match status" value="1"/>
</dbReference>
<accession>A0A450T1A6</accession>
<dbReference type="GO" id="GO:0030170">
    <property type="term" value="F:pyridoxal phosphate binding"/>
    <property type="evidence" value="ECO:0007669"/>
    <property type="project" value="TreeGrafter"/>
</dbReference>
<dbReference type="EMBL" id="CAADEY010000077">
    <property type="protein sequence ID" value="VFJ60022.1"/>
    <property type="molecule type" value="Genomic_DNA"/>
</dbReference>
<dbReference type="SUPFAM" id="SSF53639">
    <property type="entry name" value="AraD/HMP-PK domain-like"/>
    <property type="match status" value="1"/>
</dbReference>
<dbReference type="Gene3D" id="3.90.1150.10">
    <property type="entry name" value="Aspartate Aminotransferase, domain 1"/>
    <property type="match status" value="1"/>
</dbReference>
<feature type="compositionally biased region" description="Low complexity" evidence="3">
    <location>
        <begin position="420"/>
        <end position="432"/>
    </location>
</feature>
<dbReference type="InterPro" id="IPR049943">
    <property type="entry name" value="Ser_HO-MeTrfase-like"/>
</dbReference>
<dbReference type="InterPro" id="IPR015422">
    <property type="entry name" value="PyrdxlP-dep_Trfase_small"/>
</dbReference>
<dbReference type="InterPro" id="IPR015424">
    <property type="entry name" value="PyrdxlP-dep_Trfase"/>
</dbReference>
<dbReference type="InterPro" id="IPR030979">
    <property type="entry name" value="F_threo_transal"/>
</dbReference>
<dbReference type="AlphaFoldDB" id="A0A450T1A6"/>
<dbReference type="Pfam" id="PF00596">
    <property type="entry name" value="Aldolase_II"/>
    <property type="match status" value="1"/>
</dbReference>
<dbReference type="GO" id="GO:0004372">
    <property type="term" value="F:glycine hydroxymethyltransferase activity"/>
    <property type="evidence" value="ECO:0007669"/>
    <property type="project" value="TreeGrafter"/>
</dbReference>
<name>A0A450T1A6_9GAMM</name>
<dbReference type="GO" id="GO:0005996">
    <property type="term" value="P:monosaccharide metabolic process"/>
    <property type="evidence" value="ECO:0007669"/>
    <property type="project" value="UniProtKB-ARBA"/>
</dbReference>
<dbReference type="InterPro" id="IPR001303">
    <property type="entry name" value="Aldolase_II/adducin_N"/>
</dbReference>
<evidence type="ECO:0000259" key="4">
    <source>
        <dbReference type="SMART" id="SM01007"/>
    </source>
</evidence>
<feature type="domain" description="Class II aldolase/adducin N-terminal" evidence="4">
    <location>
        <begin position="485"/>
        <end position="636"/>
    </location>
</feature>
<dbReference type="Gene3D" id="3.40.640.10">
    <property type="entry name" value="Type I PLP-dependent aspartate aminotransferase-like (Major domain)"/>
    <property type="match status" value="1"/>
</dbReference>
<dbReference type="Gene3D" id="3.40.225.10">
    <property type="entry name" value="Class II aldolase/adducin N-terminal domain"/>
    <property type="match status" value="1"/>
</dbReference>
<proteinExistence type="predicted"/>
<sequence length="641" mass="70372">MLSLPEISYLIAEEEAASRGVLHLTANETLLSPQAQRVLASPLYNRYLLEHVDLREDSPSRLGGFLFRGLDNVNAIERSALEVCKALFHADYAEFRCLSGLHAMQTTLASLTRPGDKVMRFAIKDGGHFATQHLLKLLGRGSCCYVVNRESLEIDLEETARVFAQERPTLLYIDAMNYLFPFPLGQLKEIVGEEVPLVFDASHTLGLIAGGKFQNPLKEGADLLQANTHKTFFGPQKGIILTNRRELYEKISYDLSQGLVSSQHTSSSLALFVALHEMREYGRVYAERVIHNARYFAGKLHEKGMKVLGAGRGFTGNHQFFIDSAGMAPAPVLMERLLLANIAVNRTVPFEKVDALRLGVQEVTRRGFGDAEFDQIADWFAALLLAEADPRPLAGEVSDFVRARERILYCDEYCDEAGCEESAPAGSSSPGQGRAGKAGEVGKAGEGGRGGLPDAAPLRVGARWVGYRRLEEEFRVPAPVFSHIRELAEIASRYPQQTDGAGNISAAWEGKIYVTTSGSFIGNLGEEDVVELVSAVEHTIAYRGEGFPSSEADMHYLLLEATGSRFAVHNHYLPSDREMAQFGIGMIPPRESGSIALARAVAEASRAHKIIYLQKHGLVFHAPTLEECKALLNALEPGRSE</sequence>
<keyword evidence="2" id="KW-0663">Pyridoxal phosphate</keyword>
<dbReference type="EMBL" id="CAADEX010000225">
    <property type="protein sequence ID" value="VFJ68869.1"/>
    <property type="molecule type" value="Genomic_DNA"/>
</dbReference>
<dbReference type="InterPro" id="IPR036409">
    <property type="entry name" value="Aldolase_II/adducin_N_sf"/>
</dbReference>
<dbReference type="PANTHER" id="PTHR11680:SF35">
    <property type="entry name" value="SERINE HYDROXYMETHYLTRANSFERASE 1"/>
    <property type="match status" value="1"/>
</dbReference>
<comment type="cofactor">
    <cofactor evidence="1">
        <name>pyridoxal 5'-phosphate</name>
        <dbReference type="ChEBI" id="CHEBI:597326"/>
    </cofactor>
</comment>
<evidence type="ECO:0000256" key="3">
    <source>
        <dbReference type="SAM" id="MobiDB-lite"/>
    </source>
</evidence>
<dbReference type="GO" id="GO:0046653">
    <property type="term" value="P:tetrahydrofolate metabolic process"/>
    <property type="evidence" value="ECO:0007669"/>
    <property type="project" value="TreeGrafter"/>
</dbReference>
<dbReference type="PANTHER" id="PTHR11680">
    <property type="entry name" value="SERINE HYDROXYMETHYLTRANSFERASE"/>
    <property type="match status" value="1"/>
</dbReference>
<dbReference type="SMART" id="SM01007">
    <property type="entry name" value="Aldolase_II"/>
    <property type="match status" value="1"/>
</dbReference>
<evidence type="ECO:0000256" key="1">
    <source>
        <dbReference type="ARBA" id="ARBA00001933"/>
    </source>
</evidence>
<organism evidence="5">
    <name type="scientific">Candidatus Kentrum sp. DK</name>
    <dbReference type="NCBI Taxonomy" id="2126562"/>
    <lineage>
        <taxon>Bacteria</taxon>
        <taxon>Pseudomonadati</taxon>
        <taxon>Pseudomonadota</taxon>
        <taxon>Gammaproteobacteria</taxon>
        <taxon>Candidatus Kentrum</taxon>
    </lineage>
</organism>
<protein>
    <submittedName>
        <fullName evidence="5">Fluorothreonine transaldolase</fullName>
    </submittedName>
</protein>
<dbReference type="GO" id="GO:0019264">
    <property type="term" value="P:glycine biosynthetic process from serine"/>
    <property type="evidence" value="ECO:0007669"/>
    <property type="project" value="TreeGrafter"/>
</dbReference>
<evidence type="ECO:0000313" key="6">
    <source>
        <dbReference type="EMBL" id="VFJ68869.1"/>
    </source>
</evidence>
<evidence type="ECO:0000256" key="2">
    <source>
        <dbReference type="ARBA" id="ARBA00022898"/>
    </source>
</evidence>
<dbReference type="GO" id="GO:0005737">
    <property type="term" value="C:cytoplasm"/>
    <property type="evidence" value="ECO:0007669"/>
    <property type="project" value="TreeGrafter"/>
</dbReference>
<feature type="region of interest" description="Disordered" evidence="3">
    <location>
        <begin position="420"/>
        <end position="452"/>
    </location>
</feature>